<dbReference type="Pfam" id="PF10145">
    <property type="entry name" value="PhageMin_Tail"/>
    <property type="match status" value="1"/>
</dbReference>
<name>A0A8I1W9H1_PLESH</name>
<evidence type="ECO:0000256" key="2">
    <source>
        <dbReference type="SAM" id="Coils"/>
    </source>
</evidence>
<feature type="domain" description="Phage tail tape measure protein" evidence="3">
    <location>
        <begin position="109"/>
        <end position="295"/>
    </location>
</feature>
<reference evidence="4" key="1">
    <citation type="submission" date="2021-03" db="EMBL/GenBank/DDBJ databases">
        <title>Plesiomonas shigelloides zfcc0051, isolated from zebrafish feces.</title>
        <authorList>
            <person name="Vanderhoek Z."/>
            <person name="Gaulke C."/>
        </authorList>
    </citation>
    <scope>NUCLEOTIDE SEQUENCE</scope>
    <source>
        <strain evidence="4">Zfcc0051</strain>
    </source>
</reference>
<comment type="caution">
    <text evidence="4">The sequence shown here is derived from an EMBL/GenBank/DDBJ whole genome shotgun (WGS) entry which is preliminary data.</text>
</comment>
<evidence type="ECO:0000313" key="5">
    <source>
        <dbReference type="Proteomes" id="UP000664658"/>
    </source>
</evidence>
<keyword evidence="1" id="KW-1188">Viral release from host cell</keyword>
<feature type="coiled-coil region" evidence="2">
    <location>
        <begin position="847"/>
        <end position="897"/>
    </location>
</feature>
<organism evidence="4 5">
    <name type="scientific">Plesiomonas shigelloides</name>
    <name type="common">Aeromonas shigelloides</name>
    <dbReference type="NCBI Taxonomy" id="703"/>
    <lineage>
        <taxon>Bacteria</taxon>
        <taxon>Pseudomonadati</taxon>
        <taxon>Pseudomonadota</taxon>
        <taxon>Gammaproteobacteria</taxon>
        <taxon>Enterobacterales</taxon>
        <taxon>Enterobacteriaceae</taxon>
        <taxon>Plesiomonas</taxon>
    </lineage>
</organism>
<proteinExistence type="predicted"/>
<dbReference type="EMBL" id="JAFNAA010000011">
    <property type="protein sequence ID" value="MBO1108772.1"/>
    <property type="molecule type" value="Genomic_DNA"/>
</dbReference>
<keyword evidence="2" id="KW-0175">Coiled coil</keyword>
<accession>A0A8I1W9H1</accession>
<dbReference type="InterPro" id="IPR010090">
    <property type="entry name" value="Phage_tape_meas"/>
</dbReference>
<dbReference type="AlphaFoldDB" id="A0A8I1W9H1"/>
<sequence length="1190" mass="127703">MSDIASLSVALRLNAATYQRDMSDAFQNTERKVKATHSTIDSAAKESDACYKRLRDSILDVSKSYAGMLVAGVTFDRVISDTRGYTKSLSDLSAITGATGEQLAFLDKQSRLIGQTTTLSASQAAEAFKLMASAKPDLLESNEALTKTTKSAVTLAEAAGMTLPDATKALALSLNQYSASAEQADRYINVLAAGAKYGSSEIQETTEAIKGGGVAAAQAGVPFEELNAAIQTLAKSEIKGSEAGTALRNILLILDTATDRNLRPSVVGLSGALDNLGKKNMGTAQMVQMFGRENITAASVLVKNKELMKELTNQLTGTSTAYEQASARTDNLDGDILSLNSAVEALSLTIGSRLNDSMRNGVQSVSESVNYLNANFESIASTASNVALPAMGLLAQQGFIRVVNSSRDAWRAGSELAAKNIESAASFQAKSAAAVMSSESLRAQAVAERQAAQAVQSNLAAQLAAAQSEKTRTAIRTQMAAQSGAIRTALYAEKQAIDAHTAALIRNETSTLALQQAQRQATVTGRIFASVANARNAALAFVGGPLGLVTAALAVGAAGWYSYAENTKRANQELIDFAGGAEVAVDKIRKMNDIELGAAAAKLRQAIQIQTREAKEAAQEVERQQQAIERAKGMTDSPELQQMYTDRLAVLKEKLAKANQQLSQSESTLQMITAQQTQGLADNFVALDKNNQQAGIAARLQAQVNEVIKTGNGLLQERIALSNTPMMSLSAGADELLSKLQREAELLKMTDKQRYVAQWTDKLPDATPREVQLIKQSAEALFEQQEAIKASNKAKQEGIRLSKSLAKEAQEEIKRIREESMSRVAQIANHEQQLLNKIKGYESQKVISTLESERLRTQIQVNAARERQSLIGKYSPMAAIRQEMADSLKEIKELQKQFPNDFSAQDAQEAMAKARADSLRRIMREKSESAVSALDGLQGEFDPLKALQNEMAKKQALYEAGYRNELMTKKQHQYLMKQLSEQGAAQELEIQQNMFKSQSAWHAASLNAINAVADRTANSVTGLIMGTQSLADVMRSASATILQTMVQTLMEVAVKTWVARSAMSFFGFGGGIGTATTPGLGDLIPDIPSFAGMFDSGGYIPSGSFGIAGEVGPEFVMGPAQIVSRRDTAQMLGGGQRTVQITLHNTFQTSGDGGLQSQLSSWSEDMKQQMYQIAQMAMVDETRPGGILAG</sequence>
<gene>
    <name evidence="4" type="ORF">J2R62_11160</name>
</gene>
<protein>
    <submittedName>
        <fullName evidence="4">Phage tail tape measure protein</fullName>
    </submittedName>
</protein>
<feature type="coiled-coil region" evidence="2">
    <location>
        <begin position="600"/>
        <end position="675"/>
    </location>
</feature>
<evidence type="ECO:0000256" key="1">
    <source>
        <dbReference type="ARBA" id="ARBA00022612"/>
    </source>
</evidence>
<dbReference type="PANTHER" id="PTHR37813:SF1">
    <property type="entry name" value="FELS-2 PROPHAGE PROTEIN"/>
    <property type="match status" value="1"/>
</dbReference>
<dbReference type="PANTHER" id="PTHR37813">
    <property type="entry name" value="FELS-2 PROPHAGE PROTEIN"/>
    <property type="match status" value="1"/>
</dbReference>
<evidence type="ECO:0000313" key="4">
    <source>
        <dbReference type="EMBL" id="MBO1108772.1"/>
    </source>
</evidence>
<evidence type="ECO:0000259" key="3">
    <source>
        <dbReference type="Pfam" id="PF10145"/>
    </source>
</evidence>
<dbReference type="Proteomes" id="UP000664658">
    <property type="component" value="Unassembled WGS sequence"/>
</dbReference>
<dbReference type="NCBIfam" id="TIGR01760">
    <property type="entry name" value="tape_meas_TP901"/>
    <property type="match status" value="2"/>
</dbReference>